<keyword evidence="3" id="KW-1185">Reference proteome</keyword>
<dbReference type="KEGG" id="pef:A7E78_00790"/>
<dbReference type="Gene3D" id="3.30.70.1320">
    <property type="entry name" value="Multidrug efflux transporter AcrB pore domain like"/>
    <property type="match status" value="1"/>
</dbReference>
<keyword evidence="1" id="KW-0472">Membrane</keyword>
<dbReference type="EMBL" id="CP015519">
    <property type="protein sequence ID" value="APG28951.1"/>
    <property type="molecule type" value="Genomic_DNA"/>
</dbReference>
<dbReference type="InterPro" id="IPR001036">
    <property type="entry name" value="Acrflvin-R"/>
</dbReference>
<dbReference type="GO" id="GO:0042910">
    <property type="term" value="F:xenobiotic transmembrane transporter activity"/>
    <property type="evidence" value="ECO:0007669"/>
    <property type="project" value="TreeGrafter"/>
</dbReference>
<feature type="transmembrane region" description="Helical" evidence="1">
    <location>
        <begin position="432"/>
        <end position="454"/>
    </location>
</feature>
<evidence type="ECO:0000313" key="2">
    <source>
        <dbReference type="EMBL" id="APG28951.1"/>
    </source>
</evidence>
<keyword evidence="1" id="KW-1133">Transmembrane helix</keyword>
<accession>A0A1L3GSQ6</accession>
<evidence type="ECO:0000313" key="3">
    <source>
        <dbReference type="Proteomes" id="UP000182517"/>
    </source>
</evidence>
<dbReference type="Pfam" id="PF00873">
    <property type="entry name" value="ACR_tran"/>
    <property type="match status" value="1"/>
</dbReference>
<evidence type="ECO:0000256" key="1">
    <source>
        <dbReference type="SAM" id="Phobius"/>
    </source>
</evidence>
<feature type="transmembrane region" description="Helical" evidence="1">
    <location>
        <begin position="460"/>
        <end position="482"/>
    </location>
</feature>
<dbReference type="Gene3D" id="3.30.70.1440">
    <property type="entry name" value="Multidrug efflux transporter AcrB pore domain"/>
    <property type="match status" value="1"/>
</dbReference>
<feature type="transmembrane region" description="Helical" evidence="1">
    <location>
        <begin position="362"/>
        <end position="383"/>
    </location>
</feature>
<feature type="transmembrane region" description="Helical" evidence="1">
    <location>
        <begin position="12"/>
        <end position="29"/>
    </location>
</feature>
<name>A0A1L3GSQ6_9BACT</name>
<feature type="transmembrane region" description="Helical" evidence="1">
    <location>
        <begin position="526"/>
        <end position="545"/>
    </location>
</feature>
<keyword evidence="1" id="KW-0812">Transmembrane</keyword>
<dbReference type="SUPFAM" id="SSF82866">
    <property type="entry name" value="Multidrug efflux transporter AcrB transmembrane domain"/>
    <property type="match status" value="2"/>
</dbReference>
<dbReference type="SUPFAM" id="SSF82693">
    <property type="entry name" value="Multidrug efflux transporter AcrB pore domain, PN1, PN2, PC1 and PC2 subdomains"/>
    <property type="match status" value="2"/>
</dbReference>
<dbReference type="SUPFAM" id="SSF82714">
    <property type="entry name" value="Multidrug efflux transporter AcrB TolC docking domain, DN and DC subdomains"/>
    <property type="match status" value="2"/>
</dbReference>
<dbReference type="Gene3D" id="3.30.70.1430">
    <property type="entry name" value="Multidrug efflux transporter AcrB pore domain"/>
    <property type="match status" value="2"/>
</dbReference>
<protein>
    <recommendedName>
        <fullName evidence="4">Efflux RND transporter permease subunit</fullName>
    </recommendedName>
</protein>
<dbReference type="PANTHER" id="PTHR32063:SF18">
    <property type="entry name" value="CATION EFFLUX SYSTEM PROTEIN"/>
    <property type="match status" value="1"/>
</dbReference>
<dbReference type="Proteomes" id="UP000182517">
    <property type="component" value="Chromosome"/>
</dbReference>
<feature type="transmembrane region" description="Helical" evidence="1">
    <location>
        <begin position="336"/>
        <end position="355"/>
    </location>
</feature>
<feature type="transmembrane region" description="Helical" evidence="1">
    <location>
        <begin position="885"/>
        <end position="905"/>
    </location>
</feature>
<sequence>MNITAFALKNSRTVILSLILMIGAGLILFKNQPRLEDPFITIREAVISAGFPGMSPERIERLITRPIEEQCRTMGELKDVWSTSKRGQSIVHVSIRDEVPADQLPATWKLLRNRIADIAPTLPQGTVGPVVNDEFGDTAVATVALWSDGFSMAEMREAARNARERLGTMPGIKKIELYGVQEERIYLDFANAKLAKFGIGARTISETLRAQNIILPGGRFDLQGTEFIIETTGNFNQISEIESLLIPIPGTEQTVPLQDLATVRKGYVDPPENPAYFNGKQSIVLSFILLEGVNAVEFGERLTLRLKEIEQSLPLGYVFEYATYQPYLIAKAVNGAVINVVETLVIVLVVVMLFLGVRTGMIVGSFVPLVMLFGVVVMGFMGIELQRMSIASMIIALGMLVDNGIVIAEDIRTRMGLGVPASEAALQAGNSLSVPLLTSTLTTVLAFTPMMLMIGSSGDYILSLGQVVTILLLGSWFLSMYFTPSCCTWFLKAAPKAKEEIGDPYQGKFYRVYRNLLEWALRSRTLVMAVVLGTLMLSFYAFTFIPEVFFPPGDRNQYLAYLDYPAGTRIDETAASVQEIGAWLQDKSVNPEITGTVAYVGSGGPRFFLSLSPNDPDPHNGFIIINTENDEQVKGMVRRTRDYLLANHPNVRGRVKGMWLGASEVGLLEIRVSGPDLEILLDRAERVMAGLRAIPGTLDIKQDWNNPVTKLVVTVDQARARRAGLSSQEVADSLDAFIDGNTVTDFRAGETVVPVVVRGLEQERKDIGSLPGLGIYSGTTRNNVPLSQIADIHAEREINQIHRYNQERTVTIAAVHPNMAASELFLALQPTLEGLELPAGHWWELGGELEDAAEAKELLFFWFPPCFLLIIALLVWQFNSFRRAGIILFTIPLIIIGAVVGLIVMRADFGFMVILGLLSLMGTIINNGIVLIDKIEVNRSDGQTDYEAVIGAAISRFRPILMSMTTTVLGLLPLILSRDPLFYGLASVMAWGLAIGTIFTLGVVPLLYTLFFKVPIPHRTEVAEG</sequence>
<dbReference type="GO" id="GO:0005886">
    <property type="term" value="C:plasma membrane"/>
    <property type="evidence" value="ECO:0007669"/>
    <property type="project" value="TreeGrafter"/>
</dbReference>
<reference evidence="2 3" key="1">
    <citation type="journal article" date="2017" name="Genome Announc.">
        <title>Complete Genome Sequences of Two Acetylene-Fermenting Pelobacter acetylenicus Strains.</title>
        <authorList>
            <person name="Sutton J.M."/>
            <person name="Baesman S.M."/>
            <person name="Fierst J.L."/>
            <person name="Poret-Peterson A.T."/>
            <person name="Oremland R.S."/>
            <person name="Dunlap D.S."/>
            <person name="Akob D.M."/>
        </authorList>
    </citation>
    <scope>NUCLEOTIDE SEQUENCE [LARGE SCALE GENOMIC DNA]</scope>
    <source>
        <strain evidence="2 3">SFB93</strain>
    </source>
</reference>
<feature type="transmembrane region" description="Helical" evidence="1">
    <location>
        <begin position="389"/>
        <end position="411"/>
    </location>
</feature>
<dbReference type="Gene3D" id="1.20.1640.10">
    <property type="entry name" value="Multidrug efflux transporter AcrB transmembrane domain"/>
    <property type="match status" value="2"/>
</dbReference>
<feature type="transmembrane region" description="Helical" evidence="1">
    <location>
        <begin position="988"/>
        <end position="1011"/>
    </location>
</feature>
<gene>
    <name evidence="2" type="ORF">A7E78_00790</name>
</gene>
<dbReference type="AlphaFoldDB" id="A0A1L3GSQ6"/>
<feature type="transmembrane region" description="Helical" evidence="1">
    <location>
        <begin position="960"/>
        <end position="976"/>
    </location>
</feature>
<feature type="transmembrane region" description="Helical" evidence="1">
    <location>
        <begin position="911"/>
        <end position="932"/>
    </location>
</feature>
<dbReference type="Gene3D" id="3.30.2090.10">
    <property type="entry name" value="Multidrug efflux transporter AcrB TolC docking domain, DN and DC subdomains"/>
    <property type="match status" value="2"/>
</dbReference>
<evidence type="ECO:0008006" key="4">
    <source>
        <dbReference type="Google" id="ProtNLM"/>
    </source>
</evidence>
<dbReference type="PANTHER" id="PTHR32063">
    <property type="match status" value="1"/>
</dbReference>
<organism evidence="2 3">
    <name type="scientific">Syntrophotalea acetylenivorans</name>
    <dbReference type="NCBI Taxonomy" id="1842532"/>
    <lineage>
        <taxon>Bacteria</taxon>
        <taxon>Pseudomonadati</taxon>
        <taxon>Thermodesulfobacteriota</taxon>
        <taxon>Desulfuromonadia</taxon>
        <taxon>Desulfuromonadales</taxon>
        <taxon>Syntrophotaleaceae</taxon>
        <taxon>Syntrophotalea</taxon>
    </lineage>
</organism>
<feature type="transmembrane region" description="Helical" evidence="1">
    <location>
        <begin position="859"/>
        <end position="878"/>
    </location>
</feature>
<dbReference type="STRING" id="1842532.A7E78_00790"/>
<dbReference type="InterPro" id="IPR027463">
    <property type="entry name" value="AcrB_DN_DC_subdom"/>
</dbReference>
<dbReference type="PRINTS" id="PR00702">
    <property type="entry name" value="ACRIFLAVINRP"/>
</dbReference>
<proteinExistence type="predicted"/>